<dbReference type="PANTHER" id="PTHR47981">
    <property type="entry name" value="RAB FAMILY"/>
    <property type="match status" value="1"/>
</dbReference>
<evidence type="ECO:0000256" key="8">
    <source>
        <dbReference type="ARBA" id="ARBA00067801"/>
    </source>
</evidence>
<dbReference type="GO" id="GO:0005764">
    <property type="term" value="C:lysosome"/>
    <property type="evidence" value="ECO:0007669"/>
    <property type="project" value="UniProtKB-ARBA"/>
</dbReference>
<dbReference type="Proteomes" id="UP000023152">
    <property type="component" value="Unassembled WGS sequence"/>
</dbReference>
<name>X6N108_RETFI</name>
<dbReference type="GO" id="GO:0002682">
    <property type="term" value="P:regulation of immune system process"/>
    <property type="evidence" value="ECO:0007669"/>
    <property type="project" value="UniProtKB-ARBA"/>
</dbReference>
<evidence type="ECO:0000256" key="9">
    <source>
        <dbReference type="SAM" id="Phobius"/>
    </source>
</evidence>
<dbReference type="GO" id="GO:0005525">
    <property type="term" value="F:GTP binding"/>
    <property type="evidence" value="ECO:0007669"/>
    <property type="project" value="UniProtKB-KW"/>
</dbReference>
<keyword evidence="6" id="KW-0449">Lipoprotein</keyword>
<evidence type="ECO:0000256" key="7">
    <source>
        <dbReference type="ARBA" id="ARBA00023289"/>
    </source>
</evidence>
<dbReference type="GO" id="GO:0003924">
    <property type="term" value="F:GTPase activity"/>
    <property type="evidence" value="ECO:0007669"/>
    <property type="project" value="InterPro"/>
</dbReference>
<proteinExistence type="inferred from homology"/>
<dbReference type="PANTHER" id="PTHR47981:SF20">
    <property type="entry name" value="RAS-RELATED PROTEIN RAB-7A"/>
    <property type="match status" value="1"/>
</dbReference>
<keyword evidence="2" id="KW-0813">Transport</keyword>
<comment type="similarity">
    <text evidence="1">Belongs to the small GTPase superfamily. Rab family.</text>
</comment>
<dbReference type="OMA" id="MTEWSTP"/>
<evidence type="ECO:0000256" key="4">
    <source>
        <dbReference type="ARBA" id="ARBA00022927"/>
    </source>
</evidence>
<dbReference type="AlphaFoldDB" id="X6N108"/>
<dbReference type="SMART" id="SM00174">
    <property type="entry name" value="RHO"/>
    <property type="match status" value="1"/>
</dbReference>
<dbReference type="OrthoDB" id="1436450at2759"/>
<dbReference type="SUPFAM" id="SSF52540">
    <property type="entry name" value="P-loop containing nucleoside triphosphate hydrolases"/>
    <property type="match status" value="1"/>
</dbReference>
<dbReference type="SMART" id="SM00176">
    <property type="entry name" value="RAN"/>
    <property type="match status" value="1"/>
</dbReference>
<keyword evidence="7" id="KW-0636">Prenylation</keyword>
<evidence type="ECO:0000313" key="11">
    <source>
        <dbReference type="Proteomes" id="UP000023152"/>
    </source>
</evidence>
<dbReference type="NCBIfam" id="TIGR00231">
    <property type="entry name" value="small_GTP"/>
    <property type="match status" value="1"/>
</dbReference>
<dbReference type="InterPro" id="IPR001806">
    <property type="entry name" value="Small_GTPase"/>
</dbReference>
<dbReference type="PROSITE" id="PS51420">
    <property type="entry name" value="RHO"/>
    <property type="match status" value="1"/>
</dbReference>
<keyword evidence="9" id="KW-0472">Membrane</keyword>
<evidence type="ECO:0000313" key="10">
    <source>
        <dbReference type="EMBL" id="ETO19012.1"/>
    </source>
</evidence>
<dbReference type="FunFam" id="3.40.50.300:FF:000751">
    <property type="entry name" value="Rab family GTPase, putative"/>
    <property type="match status" value="1"/>
</dbReference>
<evidence type="ECO:0000256" key="5">
    <source>
        <dbReference type="ARBA" id="ARBA00023134"/>
    </source>
</evidence>
<dbReference type="Pfam" id="PF00071">
    <property type="entry name" value="Ras"/>
    <property type="match status" value="1"/>
</dbReference>
<keyword evidence="9" id="KW-0812">Transmembrane</keyword>
<dbReference type="SMART" id="SM00173">
    <property type="entry name" value="RAS"/>
    <property type="match status" value="1"/>
</dbReference>
<dbReference type="GO" id="GO:0030139">
    <property type="term" value="C:endocytic vesicle"/>
    <property type="evidence" value="ECO:0007669"/>
    <property type="project" value="UniProtKB-ARBA"/>
</dbReference>
<sequence>MTAQPKKKVLLKIIILGDSGVGKTALLHRYVHGQFIQEHKATIGADFITKDISVEDKMIWDTSGQERFQSLGTAFFRGADACVLVYDITNDQSFKQIEMWRSSFLEQSSPPDAEKFPFLLCGNKHDLQSTRAVSAQDGEQLAHKYRMQFFETSALDGNNVEAAIRKIASVTSDLDTAPWIWRTLKKEQKLLGVHVKKTNTKLESFDYVWDSNSFFFFFAFCCHIFFLKYMKMKI</sequence>
<feature type="transmembrane region" description="Helical" evidence="9">
    <location>
        <begin position="207"/>
        <end position="227"/>
    </location>
</feature>
<organism evidence="10 11">
    <name type="scientific">Reticulomyxa filosa</name>
    <dbReference type="NCBI Taxonomy" id="46433"/>
    <lineage>
        <taxon>Eukaryota</taxon>
        <taxon>Sar</taxon>
        <taxon>Rhizaria</taxon>
        <taxon>Retaria</taxon>
        <taxon>Foraminifera</taxon>
        <taxon>Monothalamids</taxon>
        <taxon>Reticulomyxidae</taxon>
        <taxon>Reticulomyxa</taxon>
    </lineage>
</organism>
<dbReference type="InterPro" id="IPR027417">
    <property type="entry name" value="P-loop_NTPase"/>
</dbReference>
<evidence type="ECO:0000256" key="2">
    <source>
        <dbReference type="ARBA" id="ARBA00022448"/>
    </source>
</evidence>
<dbReference type="SMART" id="SM00175">
    <property type="entry name" value="RAB"/>
    <property type="match status" value="1"/>
</dbReference>
<dbReference type="GO" id="GO:0005770">
    <property type="term" value="C:late endosome"/>
    <property type="evidence" value="ECO:0007669"/>
    <property type="project" value="UniProtKB-ARBA"/>
</dbReference>
<evidence type="ECO:0000256" key="1">
    <source>
        <dbReference type="ARBA" id="ARBA00006270"/>
    </source>
</evidence>
<reference evidence="10 11" key="1">
    <citation type="journal article" date="2013" name="Curr. Biol.">
        <title>The Genome of the Foraminiferan Reticulomyxa filosa.</title>
        <authorList>
            <person name="Glockner G."/>
            <person name="Hulsmann N."/>
            <person name="Schleicher M."/>
            <person name="Noegel A.A."/>
            <person name="Eichinger L."/>
            <person name="Gallinger C."/>
            <person name="Pawlowski J."/>
            <person name="Sierra R."/>
            <person name="Euteneuer U."/>
            <person name="Pillet L."/>
            <person name="Moustafa A."/>
            <person name="Platzer M."/>
            <person name="Groth M."/>
            <person name="Szafranski K."/>
            <person name="Schliwa M."/>
        </authorList>
    </citation>
    <scope>NUCLEOTIDE SEQUENCE [LARGE SCALE GENOMIC DNA]</scope>
</reference>
<accession>X6N108</accession>
<dbReference type="PROSITE" id="PS51421">
    <property type="entry name" value="RAS"/>
    <property type="match status" value="1"/>
</dbReference>
<protein>
    <recommendedName>
        <fullName evidence="8">Ras-related protein Rab-7b</fullName>
    </recommendedName>
</protein>
<dbReference type="GO" id="GO:0015031">
    <property type="term" value="P:protein transport"/>
    <property type="evidence" value="ECO:0007669"/>
    <property type="project" value="UniProtKB-KW"/>
</dbReference>
<dbReference type="PROSITE" id="PS51419">
    <property type="entry name" value="RAB"/>
    <property type="match status" value="1"/>
</dbReference>
<keyword evidence="11" id="KW-1185">Reference proteome</keyword>
<dbReference type="EMBL" id="ASPP01014151">
    <property type="protein sequence ID" value="ETO19012.1"/>
    <property type="molecule type" value="Genomic_DNA"/>
</dbReference>
<gene>
    <name evidence="10" type="ORF">RFI_18227</name>
</gene>
<keyword evidence="3" id="KW-0547">Nucleotide-binding</keyword>
<keyword evidence="4" id="KW-0653">Protein transport</keyword>
<dbReference type="InterPro" id="IPR005225">
    <property type="entry name" value="Small_GTP-bd"/>
</dbReference>
<keyword evidence="5" id="KW-0342">GTP-binding</keyword>
<comment type="caution">
    <text evidence="10">The sequence shown here is derived from an EMBL/GenBank/DDBJ whole genome shotgun (WGS) entry which is preliminary data.</text>
</comment>
<keyword evidence="9" id="KW-1133">Transmembrane helix</keyword>
<dbReference type="Gene3D" id="3.40.50.300">
    <property type="entry name" value="P-loop containing nucleotide triphosphate hydrolases"/>
    <property type="match status" value="1"/>
</dbReference>
<evidence type="ECO:0000256" key="6">
    <source>
        <dbReference type="ARBA" id="ARBA00023288"/>
    </source>
</evidence>
<dbReference type="PRINTS" id="PR00449">
    <property type="entry name" value="RASTRNSFRMNG"/>
</dbReference>
<evidence type="ECO:0000256" key="3">
    <source>
        <dbReference type="ARBA" id="ARBA00022741"/>
    </source>
</evidence>